<reference evidence="8" key="1">
    <citation type="submission" date="2017-10" db="EMBL/GenBank/DDBJ databases">
        <title>Transcriptome Assembly of Sugarcane Aphid Adults.</title>
        <authorList>
            <person name="Scully E.D."/>
            <person name="Palmer N.A."/>
            <person name="Geib S.M."/>
            <person name="Sarath G."/>
            <person name="Sattler S.E."/>
        </authorList>
    </citation>
    <scope>NUCLEOTIDE SEQUENCE</scope>
    <source>
        <tissue evidence="8">Whole body</tissue>
    </source>
</reference>
<keyword evidence="5" id="KW-0539">Nucleus</keyword>
<feature type="region of interest" description="Disordered" evidence="6">
    <location>
        <begin position="41"/>
        <end position="78"/>
    </location>
</feature>
<keyword evidence="4" id="KW-0234">DNA repair</keyword>
<keyword evidence="3" id="KW-0227">DNA damage</keyword>
<comment type="subcellular location">
    <subcellularLocation>
        <location evidence="1">Nucleus</location>
    </subcellularLocation>
</comment>
<sequence>MNNSAANSANVPDIIAEWDTDSDSETIILSDLLIENSTDISGNTDLQYQDQSMDGDDDSYEQSVIDTSNNSSESEDDVVNGTPDRCHVSNPWNHSAKNKHIVITYTNVENDELEVLQELVDMFKLNAHVAWSDSVTHLIVKTLPNGRCIRTKKFINALLLNCFIISLDWAKDCINSKTLLPEVDYIPLEFCGEPSPLVSWRVGRGIINSPMEWTKNCILYLHSSIEFNESYTDIILWAQKAGFVLTNDLEEFNDDYTMRIILADKIGSTNDVRAKLPNKTEITKWICDYKGVTIFLDWFLECLFRYRFVEINHHYQIMKLNSNMIAYTNMDECLFEFEIC</sequence>
<accession>A0A2H8TJW1</accession>
<dbReference type="GO" id="GO:0000724">
    <property type="term" value="P:double-strand break repair via homologous recombination"/>
    <property type="evidence" value="ECO:0007669"/>
    <property type="project" value="TreeGrafter"/>
</dbReference>
<organism evidence="8">
    <name type="scientific">Melanaphis sacchari</name>
    <dbReference type="NCBI Taxonomy" id="742174"/>
    <lineage>
        <taxon>Eukaryota</taxon>
        <taxon>Metazoa</taxon>
        <taxon>Ecdysozoa</taxon>
        <taxon>Arthropoda</taxon>
        <taxon>Hexapoda</taxon>
        <taxon>Insecta</taxon>
        <taxon>Pterygota</taxon>
        <taxon>Neoptera</taxon>
        <taxon>Paraneoptera</taxon>
        <taxon>Hemiptera</taxon>
        <taxon>Sternorrhyncha</taxon>
        <taxon>Aphidomorpha</taxon>
        <taxon>Aphidoidea</taxon>
        <taxon>Aphididae</taxon>
        <taxon>Aphidini</taxon>
        <taxon>Melanaphis</taxon>
    </lineage>
</organism>
<feature type="compositionally biased region" description="Polar residues" evidence="6">
    <location>
        <begin position="41"/>
        <end position="52"/>
    </location>
</feature>
<dbReference type="SUPFAM" id="SSF52113">
    <property type="entry name" value="BRCT domain"/>
    <property type="match status" value="1"/>
</dbReference>
<feature type="domain" description="BRCT" evidence="7">
    <location>
        <begin position="124"/>
        <end position="187"/>
    </location>
</feature>
<evidence type="ECO:0000313" key="8">
    <source>
        <dbReference type="EMBL" id="MBW14405.1"/>
    </source>
</evidence>
<evidence type="ECO:0000256" key="2">
    <source>
        <dbReference type="ARBA" id="ARBA00022737"/>
    </source>
</evidence>
<dbReference type="PANTHER" id="PTHR13763:SF0">
    <property type="entry name" value="BREAST CANCER TYPE 1 SUSCEPTIBILITY PROTEIN"/>
    <property type="match status" value="1"/>
</dbReference>
<dbReference type="GO" id="GO:0070531">
    <property type="term" value="C:BRCA1-A complex"/>
    <property type="evidence" value="ECO:0007669"/>
    <property type="project" value="TreeGrafter"/>
</dbReference>
<gene>
    <name evidence="8" type="primary">BRCA1_4</name>
</gene>
<proteinExistence type="predicted"/>
<dbReference type="OrthoDB" id="6625678at2759"/>
<dbReference type="GO" id="GO:0045944">
    <property type="term" value="P:positive regulation of transcription by RNA polymerase II"/>
    <property type="evidence" value="ECO:0007669"/>
    <property type="project" value="TreeGrafter"/>
</dbReference>
<dbReference type="InterPro" id="IPR031099">
    <property type="entry name" value="BRCA1-associated"/>
</dbReference>
<dbReference type="EMBL" id="GFXV01002600">
    <property type="protein sequence ID" value="MBW14405.1"/>
    <property type="molecule type" value="Transcribed_RNA"/>
</dbReference>
<dbReference type="AlphaFoldDB" id="A0A2H8TJW1"/>
<name>A0A2H8TJW1_9HEMI</name>
<evidence type="ECO:0000256" key="5">
    <source>
        <dbReference type="ARBA" id="ARBA00023242"/>
    </source>
</evidence>
<dbReference type="GO" id="GO:0004842">
    <property type="term" value="F:ubiquitin-protein transferase activity"/>
    <property type="evidence" value="ECO:0007669"/>
    <property type="project" value="TreeGrafter"/>
</dbReference>
<dbReference type="Gene3D" id="3.40.50.10190">
    <property type="entry name" value="BRCT domain"/>
    <property type="match status" value="1"/>
</dbReference>
<keyword evidence="2" id="KW-0677">Repeat</keyword>
<evidence type="ECO:0000259" key="7">
    <source>
        <dbReference type="PROSITE" id="PS50172"/>
    </source>
</evidence>
<evidence type="ECO:0000256" key="1">
    <source>
        <dbReference type="ARBA" id="ARBA00004123"/>
    </source>
</evidence>
<dbReference type="GO" id="GO:0031436">
    <property type="term" value="C:BRCA1-BARD1 complex"/>
    <property type="evidence" value="ECO:0007669"/>
    <property type="project" value="TreeGrafter"/>
</dbReference>
<dbReference type="Pfam" id="PF00533">
    <property type="entry name" value="BRCT"/>
    <property type="match status" value="1"/>
</dbReference>
<dbReference type="InterPro" id="IPR001357">
    <property type="entry name" value="BRCT_dom"/>
</dbReference>
<evidence type="ECO:0000256" key="3">
    <source>
        <dbReference type="ARBA" id="ARBA00022763"/>
    </source>
</evidence>
<dbReference type="PROSITE" id="PS50172">
    <property type="entry name" value="BRCT"/>
    <property type="match status" value="1"/>
</dbReference>
<evidence type="ECO:0000256" key="6">
    <source>
        <dbReference type="SAM" id="MobiDB-lite"/>
    </source>
</evidence>
<dbReference type="InterPro" id="IPR036420">
    <property type="entry name" value="BRCT_dom_sf"/>
</dbReference>
<dbReference type="SMART" id="SM00292">
    <property type="entry name" value="BRCT"/>
    <property type="match status" value="1"/>
</dbReference>
<evidence type="ECO:0000256" key="4">
    <source>
        <dbReference type="ARBA" id="ARBA00023204"/>
    </source>
</evidence>
<dbReference type="PANTHER" id="PTHR13763">
    <property type="entry name" value="BREAST CANCER TYPE 1 SUSCEPTIBILITY PROTEIN BRCA1"/>
    <property type="match status" value="1"/>
</dbReference>
<protein>
    <submittedName>
        <fullName evidence="8">Protein BREAST CANCER SUSCEPTIBILITY 1</fullName>
    </submittedName>
</protein>